<feature type="region of interest" description="Disordered" evidence="1">
    <location>
        <begin position="80"/>
        <end position="158"/>
    </location>
</feature>
<evidence type="ECO:0000313" key="3">
    <source>
        <dbReference type="Proteomes" id="UP000308133"/>
    </source>
</evidence>
<organism evidence="2 3">
    <name type="scientific">Elsinoe australis</name>
    <dbReference type="NCBI Taxonomy" id="40998"/>
    <lineage>
        <taxon>Eukaryota</taxon>
        <taxon>Fungi</taxon>
        <taxon>Dikarya</taxon>
        <taxon>Ascomycota</taxon>
        <taxon>Pezizomycotina</taxon>
        <taxon>Dothideomycetes</taxon>
        <taxon>Dothideomycetidae</taxon>
        <taxon>Myriangiales</taxon>
        <taxon>Elsinoaceae</taxon>
        <taxon>Elsinoe</taxon>
    </lineage>
</organism>
<feature type="region of interest" description="Disordered" evidence="1">
    <location>
        <begin position="618"/>
        <end position="643"/>
    </location>
</feature>
<reference evidence="2 3" key="1">
    <citation type="submission" date="2018-02" db="EMBL/GenBank/DDBJ databases">
        <title>Draft genome sequences of Elsinoe sp., causing black scab on jojoba.</title>
        <authorList>
            <person name="Stodart B."/>
            <person name="Jeffress S."/>
            <person name="Ash G."/>
            <person name="Arun Chinnappa K."/>
        </authorList>
    </citation>
    <scope>NUCLEOTIDE SEQUENCE [LARGE SCALE GENOMIC DNA]</scope>
    <source>
        <strain evidence="2 3">Hillstone_2</strain>
    </source>
</reference>
<sequence>MARTFYGHEECANLAKGKVIKLQAASAIGRSIPQLRLHRIDITSLSHSTPASVNSDDNIYIDTDNSTFLKRPSAISLSISASSSSEPSITPSAPVSEEEVEITKPQGPSATMKAAPVWDSIPKWGTSKSSTKLLPSHDQAPPVPSSPTHQDDNASSERDSFDLIEAEIEQLRREVCRLKVHRLENSTAHDTPSAIDLQHLHELNDRLAQAEASAREGDRPTGPQSESFPTLQEPERLGSRTEPAGRHPSYADILAGASTHTRSGTHTGKEGVQTQYLIATPVSPSPSKRAVPNGSKKAILKSPPQATSPRKRTRPRSPVFATSQRPSDRQRRASLPSSWMDTSHDLGPALRKSPSKIATTFGAAFANNSSLEKPGHHTSSRPRPSPTKLGGYAGATLASRQRTIAAEHHGANEGLHHSLPASPAKPKQVATLKQTASTIGRQALCPAKTSTGAINDLSTESATAQKTDVTAAASRQSNLTQPPSKFLVREQRPTQAPAHQYQVSDRDGESLSESPLSLSRIPRLQGKPSKMKLSVVTKSPKSHGYRIRQMEGLEPVDPFVVKRPFHPQSSGQSLFDNDAKLSNKHAAATESTDAGGDISIPKIRGPVATDMSRNHATSFSNAMTEQPRKTTGQSHMSKLSDTSSTIISGDTAVSSEAVWTTDAPSNRAIHRSVSQATMIRTSLRGDAPSFTPSFPNMHLEGPMMANAAPVLSGPAVFAPTTLAPPLIERYRFSDADIERYWPELEWIRLDPEERESILRLRRQARYKQATSSSTGSVSSMSPQSSWSPLHHRTIRMDPQGNVIYPKTAWAARRAVQQMPFRLGRASMPTSSDGEGEGWTIGSAQPGWWYGWKGGDGKEISFTGYGPDAEKNPNSPVNFRVPQGDTLSTISGTLAESGASAMLPSRGKLMDTPGVLYNDLRDPVKTESTTATMPCGNYEISTAVEHIGTSGAALSWCHTCRPGH</sequence>
<feature type="compositionally biased region" description="Basic and acidic residues" evidence="1">
    <location>
        <begin position="233"/>
        <end position="245"/>
    </location>
</feature>
<protein>
    <submittedName>
        <fullName evidence="2">Uncharacterized protein</fullName>
    </submittedName>
</protein>
<accession>A0A4V6DVE5</accession>
<feature type="region of interest" description="Disordered" evidence="1">
    <location>
        <begin position="278"/>
        <end position="352"/>
    </location>
</feature>
<feature type="compositionally biased region" description="Basic and acidic residues" evidence="1">
    <location>
        <begin position="149"/>
        <end position="158"/>
    </location>
</feature>
<feature type="compositionally biased region" description="Polar residues" evidence="1">
    <location>
        <begin position="618"/>
        <end position="639"/>
    </location>
</feature>
<feature type="compositionally biased region" description="Polar residues" evidence="1">
    <location>
        <begin position="465"/>
        <end position="483"/>
    </location>
</feature>
<feature type="compositionally biased region" description="Low complexity" evidence="1">
    <location>
        <begin position="771"/>
        <end position="787"/>
    </location>
</feature>
<gene>
    <name evidence="2" type="ORF">C1H76_4460</name>
</gene>
<evidence type="ECO:0000313" key="2">
    <source>
        <dbReference type="EMBL" id="TKX23392.1"/>
    </source>
</evidence>
<feature type="compositionally biased region" description="Low complexity" evidence="1">
    <location>
        <begin position="511"/>
        <end position="524"/>
    </location>
</feature>
<feature type="region of interest" description="Disordered" evidence="1">
    <location>
        <begin position="208"/>
        <end position="249"/>
    </location>
</feature>
<dbReference type="EMBL" id="PTQR01000054">
    <property type="protein sequence ID" value="TKX23392.1"/>
    <property type="molecule type" value="Genomic_DNA"/>
</dbReference>
<feature type="region of interest" description="Disordered" evidence="1">
    <location>
        <begin position="768"/>
        <end position="788"/>
    </location>
</feature>
<feature type="region of interest" description="Disordered" evidence="1">
    <location>
        <begin position="367"/>
        <end position="392"/>
    </location>
</feature>
<dbReference type="Proteomes" id="UP000308133">
    <property type="component" value="Unassembled WGS sequence"/>
</dbReference>
<evidence type="ECO:0000256" key="1">
    <source>
        <dbReference type="SAM" id="MobiDB-lite"/>
    </source>
</evidence>
<feature type="compositionally biased region" description="Low complexity" evidence="1">
    <location>
        <begin position="80"/>
        <end position="94"/>
    </location>
</feature>
<comment type="caution">
    <text evidence="2">The sequence shown here is derived from an EMBL/GenBank/DDBJ whole genome shotgun (WGS) entry which is preliminary data.</text>
</comment>
<proteinExistence type="predicted"/>
<dbReference type="AlphaFoldDB" id="A0A4V6DVE5"/>
<feature type="region of interest" description="Disordered" evidence="1">
    <location>
        <begin position="465"/>
        <end position="543"/>
    </location>
</feature>
<name>A0A4V6DVE5_9PEZI</name>